<dbReference type="InterPro" id="IPR006035">
    <property type="entry name" value="Ureohydrolase"/>
</dbReference>
<dbReference type="AlphaFoldDB" id="A0A0C2DH55"/>
<evidence type="ECO:0000256" key="2">
    <source>
        <dbReference type="ARBA" id="ARBA00022723"/>
    </source>
</evidence>
<dbReference type="GO" id="GO:0046872">
    <property type="term" value="F:metal ion binding"/>
    <property type="evidence" value="ECO:0007669"/>
    <property type="project" value="UniProtKB-KW"/>
</dbReference>
<evidence type="ECO:0000313" key="6">
    <source>
        <dbReference type="EMBL" id="KIG19017.1"/>
    </source>
</evidence>
<dbReference type="InterPro" id="IPR023696">
    <property type="entry name" value="Ureohydrolase_dom_sf"/>
</dbReference>
<comment type="cofactor">
    <cofactor evidence="4">
        <name>Mn(2+)</name>
        <dbReference type="ChEBI" id="CHEBI:29035"/>
    </cofactor>
    <text evidence="4">Binds 2 manganese ions per subunit.</text>
</comment>
<feature type="binding site" evidence="4">
    <location>
        <position position="223"/>
    </location>
    <ligand>
        <name>Mn(2+)</name>
        <dbReference type="ChEBI" id="CHEBI:29035"/>
        <label>1</label>
    </ligand>
</feature>
<dbReference type="InterPro" id="IPR020855">
    <property type="entry name" value="Ureohydrolase_Mn_BS"/>
</dbReference>
<dbReference type="RefSeq" id="WP_052546410.1">
    <property type="nucleotide sequence ID" value="NZ_JMCC02000006.1"/>
</dbReference>
<feature type="binding site" evidence="4">
    <location>
        <position position="225"/>
    </location>
    <ligand>
        <name>Mn(2+)</name>
        <dbReference type="ChEBI" id="CHEBI:29035"/>
        <label>1</label>
    </ligand>
</feature>
<dbReference type="InterPro" id="IPR005925">
    <property type="entry name" value="Agmatinase-rel"/>
</dbReference>
<comment type="caution">
    <text evidence="6">The sequence shown here is derived from an EMBL/GenBank/DDBJ whole genome shotgun (WGS) entry which is preliminary data.</text>
</comment>
<dbReference type="PANTHER" id="PTHR11358:SF26">
    <property type="entry name" value="GUANIDINO ACID HYDROLASE, MITOCHONDRIAL"/>
    <property type="match status" value="1"/>
</dbReference>
<feature type="binding site" evidence="4">
    <location>
        <position position="116"/>
    </location>
    <ligand>
        <name>Mn(2+)</name>
        <dbReference type="ChEBI" id="CHEBI:29035"/>
        <label>1</label>
    </ligand>
</feature>
<dbReference type="PIRSF" id="PIRSF036979">
    <property type="entry name" value="Arginase"/>
    <property type="match status" value="1"/>
</dbReference>
<name>A0A0C2DH55_9BACT</name>
<evidence type="ECO:0000313" key="7">
    <source>
        <dbReference type="Proteomes" id="UP000031599"/>
    </source>
</evidence>
<keyword evidence="3 5" id="KW-0378">Hydrolase</keyword>
<sequence>MGATTRFLGAGLATEAERASAAVIGVPYDGAVTYRSGASDGPEGLRLASDSIETYCPKLDRSLDEFAYVDLGDLVVDVPAAGVVAGATPGERLVRSLRKQLDALPVLPLIAIGGDHLVAYPFVERALERHPSLQIIHVDAHMDLRAAWDGEPYNHATVLGRLRERMGPDHRLHQWGIRSGERTEYQLAADDPRIELLAPALEPMAARVRELLAADLPIYVTLDVDGIDPADIPGTGTPEPDGLRFGMVEAALGLLASAPTNGPGLVGADVVELAPGIDPTGRSQVAVARLVRTLLLGLVRGG</sequence>
<dbReference type="Pfam" id="PF00491">
    <property type="entry name" value="Arginase"/>
    <property type="match status" value="1"/>
</dbReference>
<proteinExistence type="inferred from homology"/>
<organism evidence="6 7">
    <name type="scientific">Enhygromyxa salina</name>
    <dbReference type="NCBI Taxonomy" id="215803"/>
    <lineage>
        <taxon>Bacteria</taxon>
        <taxon>Pseudomonadati</taxon>
        <taxon>Myxococcota</taxon>
        <taxon>Polyangia</taxon>
        <taxon>Nannocystales</taxon>
        <taxon>Nannocystaceae</taxon>
        <taxon>Enhygromyxa</taxon>
    </lineage>
</organism>
<feature type="binding site" evidence="4">
    <location>
        <position position="143"/>
    </location>
    <ligand>
        <name>Mn(2+)</name>
        <dbReference type="ChEBI" id="CHEBI:29035"/>
        <label>1</label>
    </ligand>
</feature>
<keyword evidence="2 4" id="KW-0479">Metal-binding</keyword>
<keyword evidence="4" id="KW-0464">Manganese</keyword>
<evidence type="ECO:0000256" key="3">
    <source>
        <dbReference type="ARBA" id="ARBA00022801"/>
    </source>
</evidence>
<feature type="binding site" evidence="4">
    <location>
        <position position="139"/>
    </location>
    <ligand>
        <name>Mn(2+)</name>
        <dbReference type="ChEBI" id="CHEBI:29035"/>
        <label>1</label>
    </ligand>
</feature>
<dbReference type="PANTHER" id="PTHR11358">
    <property type="entry name" value="ARGINASE/AGMATINASE"/>
    <property type="match status" value="1"/>
</dbReference>
<dbReference type="EMBL" id="JMCC02000006">
    <property type="protein sequence ID" value="KIG19017.1"/>
    <property type="molecule type" value="Genomic_DNA"/>
</dbReference>
<dbReference type="PROSITE" id="PS51409">
    <property type="entry name" value="ARGINASE_2"/>
    <property type="match status" value="1"/>
</dbReference>
<dbReference type="Proteomes" id="UP000031599">
    <property type="component" value="Unassembled WGS sequence"/>
</dbReference>
<dbReference type="Gene3D" id="3.40.800.10">
    <property type="entry name" value="Ureohydrolase domain"/>
    <property type="match status" value="1"/>
</dbReference>
<dbReference type="PROSITE" id="PS01053">
    <property type="entry name" value="ARGINASE_1"/>
    <property type="match status" value="1"/>
</dbReference>
<dbReference type="GO" id="GO:0008783">
    <property type="term" value="F:agmatinase activity"/>
    <property type="evidence" value="ECO:0007669"/>
    <property type="project" value="TreeGrafter"/>
</dbReference>
<comment type="similarity">
    <text evidence="1">Belongs to the arginase family. Agmatinase subfamily.</text>
</comment>
<dbReference type="NCBIfam" id="TIGR01230">
    <property type="entry name" value="agmatinase"/>
    <property type="match status" value="1"/>
</dbReference>
<feature type="binding site" evidence="4">
    <location>
        <position position="141"/>
    </location>
    <ligand>
        <name>Mn(2+)</name>
        <dbReference type="ChEBI" id="CHEBI:29035"/>
        <label>1</label>
    </ligand>
</feature>
<accession>A0A0C2DH55</accession>
<evidence type="ECO:0000256" key="4">
    <source>
        <dbReference type="PIRSR" id="PIRSR036979-1"/>
    </source>
</evidence>
<protein>
    <submittedName>
        <fullName evidence="6">Agmatinase</fullName>
    </submittedName>
</protein>
<dbReference type="SUPFAM" id="SSF52768">
    <property type="entry name" value="Arginase/deacetylase"/>
    <property type="match status" value="1"/>
</dbReference>
<dbReference type="GO" id="GO:0033389">
    <property type="term" value="P:putrescine biosynthetic process from arginine, via agmatine"/>
    <property type="evidence" value="ECO:0007669"/>
    <property type="project" value="TreeGrafter"/>
</dbReference>
<evidence type="ECO:0000256" key="1">
    <source>
        <dbReference type="ARBA" id="ARBA00009227"/>
    </source>
</evidence>
<evidence type="ECO:0000256" key="5">
    <source>
        <dbReference type="RuleBase" id="RU003684"/>
    </source>
</evidence>
<reference evidence="6 7" key="1">
    <citation type="submission" date="2014-12" db="EMBL/GenBank/DDBJ databases">
        <title>Genome assembly of Enhygromyxa salina DSM 15201.</title>
        <authorList>
            <person name="Sharma G."/>
            <person name="Subramanian S."/>
        </authorList>
    </citation>
    <scope>NUCLEOTIDE SEQUENCE [LARGE SCALE GENOMIC DNA]</scope>
    <source>
        <strain evidence="6 7">DSM 15201</strain>
    </source>
</reference>
<gene>
    <name evidence="6" type="ORF">DB30_05921</name>
</gene>